<dbReference type="PANTHER" id="PTHR24422:SF8">
    <property type="entry name" value="CHEMOTAXIS PROTEIN"/>
    <property type="match status" value="1"/>
</dbReference>
<proteinExistence type="predicted"/>
<feature type="domain" description="CheR-type methyltransferase" evidence="1">
    <location>
        <begin position="105"/>
        <end position="357"/>
    </location>
</feature>
<dbReference type="SUPFAM" id="SSF53335">
    <property type="entry name" value="S-adenosyl-L-methionine-dependent methyltransferases"/>
    <property type="match status" value="1"/>
</dbReference>
<dbReference type="OrthoDB" id="9816309at2"/>
<name>A0A0G3WDN9_9CLOT</name>
<dbReference type="STRING" id="84022.CACET_c33680"/>
<dbReference type="SUPFAM" id="SSF47757">
    <property type="entry name" value="Chemotaxis receptor methyltransferase CheR, N-terminal domain"/>
    <property type="match status" value="1"/>
</dbReference>
<accession>A0A0G3WDN9</accession>
<dbReference type="PANTHER" id="PTHR24422">
    <property type="entry name" value="CHEMOTAXIS PROTEIN METHYLTRANSFERASE"/>
    <property type="match status" value="1"/>
</dbReference>
<evidence type="ECO:0000259" key="1">
    <source>
        <dbReference type="PROSITE" id="PS50123"/>
    </source>
</evidence>
<dbReference type="InterPro" id="IPR050903">
    <property type="entry name" value="Bact_Chemotaxis_MeTrfase"/>
</dbReference>
<organism evidence="2 3">
    <name type="scientific">Clostridium aceticum</name>
    <dbReference type="NCBI Taxonomy" id="84022"/>
    <lineage>
        <taxon>Bacteria</taxon>
        <taxon>Bacillati</taxon>
        <taxon>Bacillota</taxon>
        <taxon>Clostridia</taxon>
        <taxon>Eubacteriales</taxon>
        <taxon>Clostridiaceae</taxon>
        <taxon>Clostridium</taxon>
    </lineage>
</organism>
<keyword evidence="2" id="KW-0489">Methyltransferase</keyword>
<dbReference type="SMART" id="SM00138">
    <property type="entry name" value="MeTrc"/>
    <property type="match status" value="1"/>
</dbReference>
<dbReference type="RefSeq" id="WP_044824238.1">
    <property type="nucleotide sequence ID" value="NZ_CP009687.1"/>
</dbReference>
<reference evidence="2 3" key="1">
    <citation type="submission" date="2014-10" db="EMBL/GenBank/DDBJ databases">
        <title>Genome sequence of Clostridium aceticum DSM 1496.</title>
        <authorList>
            <person name="Poehlein A."/>
            <person name="Schiel-Bengelsdorf B."/>
            <person name="Gottschalk G."/>
            <person name="Duerre P."/>
            <person name="Daniel R."/>
        </authorList>
    </citation>
    <scope>NUCLEOTIDE SEQUENCE [LARGE SCALE GENOMIC DNA]</scope>
    <source>
        <strain evidence="2 3">DSM 1496</strain>
    </source>
</reference>
<dbReference type="KEGG" id="cace:CACET_c33680"/>
<evidence type="ECO:0000313" key="2">
    <source>
        <dbReference type="EMBL" id="AKL96811.1"/>
    </source>
</evidence>
<dbReference type="GO" id="GO:0032259">
    <property type="term" value="P:methylation"/>
    <property type="evidence" value="ECO:0007669"/>
    <property type="project" value="UniProtKB-KW"/>
</dbReference>
<dbReference type="CDD" id="cd02440">
    <property type="entry name" value="AdoMet_MTases"/>
    <property type="match status" value="1"/>
</dbReference>
<dbReference type="Gene3D" id="3.40.50.150">
    <property type="entry name" value="Vaccinia Virus protein VP39"/>
    <property type="match status" value="1"/>
</dbReference>
<keyword evidence="3" id="KW-1185">Reference proteome</keyword>
<dbReference type="EMBL" id="CP009687">
    <property type="protein sequence ID" value="AKL96811.1"/>
    <property type="molecule type" value="Genomic_DNA"/>
</dbReference>
<dbReference type="InterPro" id="IPR000780">
    <property type="entry name" value="CheR_MeTrfase"/>
</dbReference>
<dbReference type="EC" id="2.1.1.80" evidence="2"/>
<keyword evidence="2" id="KW-0808">Transferase</keyword>
<sequence length="381" mass="45228">MSINIYYDAEEIKQIVIVGELAVKEEIMKLLELIKGKQEKVHITFFDANMLPKDIIKELYDFQKKNCCKIYVLKSYLYSYLYKLGIYCHYIARKFIDSPETIGRKLEEIKPLIEEEIAIFLKEVHLQYGYDFTKYQIQSIIRRVKICMIKENIKDFRRFKEMVLTNEDLFEELFITFSINTTEFFRDPEVFQTIREEILPYLNRFAYIKIWCAGCSTGQEPYSLAIILDELAMLDKAQIYATDINPYVIEEAKNGLYPIHVFEKAMENYKKTRGNKTFADYVKLRQDYMEIDERLKKSILFFHHSLVGSGMLNEFQLILCRNVLIYMQNDLQKKVLKILYYSLDRGGVLVLGKSEGILCNEGSDFFYKIKKDSKIFKCKER</sequence>
<gene>
    <name evidence="2" type="primary">cheR2</name>
    <name evidence="2" type="ORF">CACET_c33680</name>
</gene>
<dbReference type="Pfam" id="PF01739">
    <property type="entry name" value="CheR"/>
    <property type="match status" value="1"/>
</dbReference>
<dbReference type="AlphaFoldDB" id="A0A0G3WDN9"/>
<dbReference type="PROSITE" id="PS50123">
    <property type="entry name" value="CHER"/>
    <property type="match status" value="1"/>
</dbReference>
<protein>
    <submittedName>
        <fullName evidence="2">Chemotaxis protein methyltransferase CheR</fullName>
        <ecNumber evidence="2">2.1.1.80</ecNumber>
    </submittedName>
</protein>
<dbReference type="PATRIC" id="fig|84022.6.peg.3446"/>
<dbReference type="GO" id="GO:0008983">
    <property type="term" value="F:protein-glutamate O-methyltransferase activity"/>
    <property type="evidence" value="ECO:0007669"/>
    <property type="project" value="UniProtKB-EC"/>
</dbReference>
<evidence type="ECO:0000313" key="3">
    <source>
        <dbReference type="Proteomes" id="UP000035704"/>
    </source>
</evidence>
<dbReference type="InterPro" id="IPR022642">
    <property type="entry name" value="CheR_C"/>
</dbReference>
<dbReference type="Proteomes" id="UP000035704">
    <property type="component" value="Chromosome"/>
</dbReference>
<dbReference type="InterPro" id="IPR029063">
    <property type="entry name" value="SAM-dependent_MTases_sf"/>
</dbReference>
<dbReference type="PRINTS" id="PR00996">
    <property type="entry name" value="CHERMTFRASE"/>
</dbReference>